<dbReference type="Proteomes" id="UP000749646">
    <property type="component" value="Unassembled WGS sequence"/>
</dbReference>
<accession>A0A9P6IHZ8</accession>
<feature type="compositionally biased region" description="Low complexity" evidence="1">
    <location>
        <begin position="165"/>
        <end position="176"/>
    </location>
</feature>
<protein>
    <submittedName>
        <fullName evidence="2">Uncharacterized protein</fullName>
    </submittedName>
</protein>
<evidence type="ECO:0000313" key="3">
    <source>
        <dbReference type="Proteomes" id="UP000749646"/>
    </source>
</evidence>
<proteinExistence type="predicted"/>
<dbReference type="AlphaFoldDB" id="A0A9P6IHZ8"/>
<organism evidence="2 3">
    <name type="scientific">Modicella reniformis</name>
    <dbReference type="NCBI Taxonomy" id="1440133"/>
    <lineage>
        <taxon>Eukaryota</taxon>
        <taxon>Fungi</taxon>
        <taxon>Fungi incertae sedis</taxon>
        <taxon>Mucoromycota</taxon>
        <taxon>Mortierellomycotina</taxon>
        <taxon>Mortierellomycetes</taxon>
        <taxon>Mortierellales</taxon>
        <taxon>Mortierellaceae</taxon>
        <taxon>Modicella</taxon>
    </lineage>
</organism>
<name>A0A9P6IHZ8_9FUNG</name>
<dbReference type="EMBL" id="JAAAHW010011102">
    <property type="protein sequence ID" value="KAF9921093.1"/>
    <property type="molecule type" value="Genomic_DNA"/>
</dbReference>
<sequence length="223" mass="23507">MADAPGDGETGADHVLSQSLVDHTRNNPNAAPLPAFALPSFQKVAISKDQHFAVLDNEKTALVASLQEEFKVGLARALQAELATLTLHINARAGVDPKVQNHLLFCVANTATKFQEALRGLLSNDLLTSLDSESKTALDKSKKNRPLPAPAQKKGKGKGRPPGPLRSNPPKSSPPKGEGGKAAPPQPRKDPLKKTAGKGPINKPKGSKPAAPKKGQGKKQVMK</sequence>
<comment type="caution">
    <text evidence="2">The sequence shown here is derived from an EMBL/GenBank/DDBJ whole genome shotgun (WGS) entry which is preliminary data.</text>
</comment>
<evidence type="ECO:0000313" key="2">
    <source>
        <dbReference type="EMBL" id="KAF9921093.1"/>
    </source>
</evidence>
<gene>
    <name evidence="2" type="ORF">BGZ65_010645</name>
</gene>
<evidence type="ECO:0000256" key="1">
    <source>
        <dbReference type="SAM" id="MobiDB-lite"/>
    </source>
</evidence>
<keyword evidence="3" id="KW-1185">Reference proteome</keyword>
<feature type="region of interest" description="Disordered" evidence="1">
    <location>
        <begin position="136"/>
        <end position="223"/>
    </location>
</feature>
<feature type="compositionally biased region" description="Low complexity" evidence="1">
    <location>
        <begin position="203"/>
        <end position="214"/>
    </location>
</feature>
<reference evidence="2" key="1">
    <citation type="journal article" date="2020" name="Fungal Divers.">
        <title>Resolving the Mortierellaceae phylogeny through synthesis of multi-gene phylogenetics and phylogenomics.</title>
        <authorList>
            <person name="Vandepol N."/>
            <person name="Liber J."/>
            <person name="Desiro A."/>
            <person name="Na H."/>
            <person name="Kennedy M."/>
            <person name="Barry K."/>
            <person name="Grigoriev I.V."/>
            <person name="Miller A.N."/>
            <person name="O'Donnell K."/>
            <person name="Stajich J.E."/>
            <person name="Bonito G."/>
        </authorList>
    </citation>
    <scope>NUCLEOTIDE SEQUENCE</scope>
    <source>
        <strain evidence="2">MES-2147</strain>
    </source>
</reference>